<dbReference type="InterPro" id="IPR011050">
    <property type="entry name" value="Pectin_lyase_fold/virulence"/>
</dbReference>
<dbReference type="RefSeq" id="WP_002652686.1">
    <property type="nucleotide sequence ID" value="NZ_CH672376.1"/>
</dbReference>
<dbReference type="PROSITE" id="PS00018">
    <property type="entry name" value="EF_HAND_1"/>
    <property type="match status" value="1"/>
</dbReference>
<dbReference type="Pfam" id="PF20009">
    <property type="entry name" value="GEVED"/>
    <property type="match status" value="1"/>
</dbReference>
<dbReference type="InterPro" id="IPR006626">
    <property type="entry name" value="PbH1"/>
</dbReference>
<protein>
    <recommendedName>
        <fullName evidence="2">Peptidase metallopeptidase domain-containing protein</fullName>
    </recommendedName>
</protein>
<feature type="region of interest" description="Disordered" evidence="1">
    <location>
        <begin position="2386"/>
        <end position="2412"/>
    </location>
</feature>
<dbReference type="SUPFAM" id="SSF51126">
    <property type="entry name" value="Pectin lyase-like"/>
    <property type="match status" value="1"/>
</dbReference>
<proteinExistence type="predicted"/>
<dbReference type="Proteomes" id="UP000004358">
    <property type="component" value="Unassembled WGS sequence"/>
</dbReference>
<reference evidence="3 4" key="1">
    <citation type="submission" date="2006-02" db="EMBL/GenBank/DDBJ databases">
        <authorList>
            <person name="Amann R."/>
            <person name="Ferriera S."/>
            <person name="Johnson J."/>
            <person name="Kravitz S."/>
            <person name="Halpern A."/>
            <person name="Remington K."/>
            <person name="Beeson K."/>
            <person name="Tran B."/>
            <person name="Rogers Y.-H."/>
            <person name="Friedman R."/>
            <person name="Venter J.C."/>
        </authorList>
    </citation>
    <scope>NUCLEOTIDE SEQUENCE [LARGE SCALE GENOMIC DNA]</scope>
    <source>
        <strain evidence="3 4">DSM 3645</strain>
    </source>
</reference>
<dbReference type="STRING" id="314230.DSM3645_23945"/>
<dbReference type="Gene3D" id="3.40.390.10">
    <property type="entry name" value="Collagenase (Catalytic Domain)"/>
    <property type="match status" value="1"/>
</dbReference>
<organism evidence="3 4">
    <name type="scientific">Blastopirellula marina DSM 3645</name>
    <dbReference type="NCBI Taxonomy" id="314230"/>
    <lineage>
        <taxon>Bacteria</taxon>
        <taxon>Pseudomonadati</taxon>
        <taxon>Planctomycetota</taxon>
        <taxon>Planctomycetia</taxon>
        <taxon>Pirellulales</taxon>
        <taxon>Pirellulaceae</taxon>
        <taxon>Blastopirellula</taxon>
    </lineage>
</organism>
<dbReference type="HOGENOM" id="CLU_223489_0_0_0"/>
<sequence>MTIRYTRRRTSAERKAALKNHLRSKRKGGQRSLNHEQLESRQLMAMDVFQLIGIQNNAGDLLDDQEVLNSAPQNLTLRFDENHAVDPATLAAGIRIYRAGPNGTLDGGTGDDVDILGNGADFGGFIGIGDSANEVVIRFGEALPDDQYRIEITSALIGTPIEDGVPIPGGTPTGATPFSSTFELNLGAQILSIVPQPVTRNDSGDLEIARDQIYVYLNDDDLDMASALDPGYYQLLFQRTDDANINPDDDSPDIQNGEVAFFPTSVDYDSDLDLIILTFADSLDTLADDLPGFDSTKATVFRLQIGSKEITSKEWTDTPDVDTIDAIGPNDPGDTFDTAKDLVGPNNESLLDGNHEFEVTRPAHATHLNSTGATVYDVVGQIFTVNDGSDDNGGLGNSITFQLINGGTTSNLSYAAIDISDLILDTASTRAMLADRIATRITAAFAADGLVVNVDEPTSSVSGTRFALSSPDGRPTMLVSDTTVGLIVDRSQTIVIHGQIINEAGEEYTLDLPGASDEPGHREDYAEQQQHLLAGADDHTGVTEFRYTFPQQYGVDPSTGAPLFNQITEAQKQRTREIMSLYSYYAGVTFVEVPYYESTSPFFQPYDLRVVTGDLRAVDPTVPTGPGGVAGIAGGDLVVMDIFDHQNAGDDEYGDDWQRTAIHEIGHFLGLGHSYELPPVTTQSDGANNFGLGAENIFPGDNDIVHMQYLYNPDSKDIDLYKLEITETGRLTAEILAERLSNLDPSNPVNPSSLDALITIYQENGDGTRTVIARNDDYYSEDPFVELLLQQGTYYIGVSASGNNAYDPSIADSGFGGKTQGDYDLQIRFRPDSTNAIRDTGAVLESGTSIQVRNAAEDFGTDAQLSQSGLHTITIVDAAGTDITYELDFVDDLTAPATVQSTNVPVKVLKTALASDIVAALVAAINATSGFNIIATNVGNRIDLANAASNNPVDFSSLIDANDTMRVTGGASEGAALDGDLNGAAGGNYNFWFRAETPLESATAPPNEPIVIYVDKTSTRGGQNNPALDGSLQRPFNNIQAALTLADQRGMGDVIRIIGLAGNSDDPTTLEDNLAYYIGYDTTQQQVLEDGQQLIIPKDVTVMIDEGAILKFGVGGAVVVGSTSVNEDRSFAALQVLGIPERFDPYVDSANAIVEDSDRSGRRVIFTSYNEDKVGTKSNTQFEPAGGDWGGVFFNNEVDREEGAGNWQDNGIFLNSIVGGDFRYGGGLASINGEDFTLAPVYMEETRPALYFNNVVGSAGAAFSADPNSFEKTNFQVYSPQSDFNPTDSYRIGQFNQATPDYTRSGPAIFGNDFVTRALVTTDDAGNVLTTLREGYDTNSLNGILVRINTPAGNLTEKLTVTANFDDTDIVHILLENLLVEGTPGGLLVDPFGTLTARLDAGLVIDPNIVIKSNGSRIEVQMGASLIAEGSNGNEIIFTSLHDDRYGFGGTFDTNSNGAQTTADAGDWSGIYFGQTSSGSLDNVILAYGGGNSRVDGGLAFFNAIEIHQASVRVAHSLLEENASGLGNNDSGATRAGHSANAGGTIFVAGAQPVIVSNSFRNNNDASININVNSLNSNLVVDWGRSTGFVEVTPGVGDNQGALIRFNLQTNNVINGMVVRGGVLTTQSVWDDTDIVHVLFSEVVIPDLHTYGGLRIESSTKESLVVKLMGAENAGITASGAPLDIEDRVGGMLQVIGQPGFPVVFTSFYDDTVGAGFDENGKSAVDTDNTGDTIAPSAGDWRSLLIDQFANDRNVEVIVEAESNNAVSVGTNGTPQSAQSLGILAPDEYAGDDNRRLGFEIQGYLSSPSDVDVYSFQATPGTEVWLDLDRTTMALDAIIELIDDNGNVIARSIDNNTLFGNNDASNQMNTMPKSGTYDQDRWTINPRDASMRIVLAGNPTSSIRTYHVRIRSNSDDIGTTTNSSGSYLVNQTQLTGGLTSGVYQLQIRLREIDEFGGSTIKQADVRYATNGIEVLGQPAHSPLLGESAEDANDTNDTQNGAHNVGNVLTTDRDAISIAANIATETDVDWFQFELTREYLQEIEGFSADALFASLMIDLDYMGGARGNAQIAVYDQQGRLVIVSSDSSVGDDQTQTQFVANTTYDADYTPLADQTRGSLSTNDPHVGTIHIPQGTYYVAVSSTAQIADQLSQFYEEDPTNSLVRLEPVDSIQRIVEEHIGTNTFSTADAPDIAAFLRDPEQAKDYHLSDMVMFVSVDVGNEQTRVWAVNPFTGAVEAYIGQFGQDVGDIAMRPDGSLYAYSLDTAFGNAPIAADNGNFLQIDTGTGASTIIRDDGVQTYTLDKNGNPVVDHVIPGGARVGYGYYYNALAYGYLVDNPEADDILGYAVGNYAGGINGPAFATTDGTNILFRVDASDADGNTTPLGVAIDAGGSPNDGPNNDTNEQRAERDSGTDVRAVGQIRTDFDAVTPGSSTIIVNPVSTFDADGVTVISNYDDGDTFVVDGDGLSTTTGDRITVELNLGFDLSFNALSRQTTETTFQGTTLTRRDGGVFPADGSTFVVDGVTYELDLDQYIDFAGVNSLVAGDNEGSAIKITDISGNSLYLYLEDISDGSTTDGTDNTDFSMSPPAPSDTVVAVQYTANVTTRETLLQSVLKAITDNEATVGPAYRLNNTIVISNDTSITMLPGLSDTGDIFGGVAIAGENGVVGTNIAVNIDAGATELEVASAIVAAINGQAAGTASQFGTRVTVDAATADFTGIGALVTPQANTTTNATNVMVTIGADWTAEEVADAIAAAVDLQPTFAADSSTPGRVHFTYNGVNATVEDTLELFKVGGQASGGTVTGLAIQNGELYAVDSEGGVFEVNRTDPTQSDFLGTILNANNNPVNFVSLEAGPAFMQGVTSDYANVLFGMSDSGVMYAFTIENVGGFLEAVLAPVFVGGRSSIATALNVLDTLPNVTGSITGIAMGTLTSNLWNITDTRGDEAGHGIEVPVTGWRDAEEGGVSFYFGNEEDTFAENEAYGNATSDNYDFPQGAHGTLITEDFSLDGYSAADLPVLYFNYYSDTDNVNGDLARDTFRVFIAGDDGNWVQLSTNNNYTIAGDNNDEFDAQDKETLEDRANATTETTSGATNTVQPTYDNTNSWRQARIDLSQFAGQDNLKLRFDFATGGQINIGGVAVDEQTGANFAADTTEVRALDSNKHDDGEVFSITDPYTGEVYYFEINKGQTLTVGSYAQFDDGDIFAITANGMTRTFEFDKGDGNTTADNAITISISDTPATIAEKLRRAIKEDTVIGAIVRTFRDGNELTIRDIEDIGRSTGANGLTVVNDGGGSVDGLQIDGTEAGRASTSSLADLDDAVIDPFTGLPIYNFVAGTYDLHTIDIHDDLVVAEVPNADGQQRIGDTELAEIMQVRFQEVMAANTVDANRDLTYTVVPRHEEFLYILGGYEVTRFVDGDIDVATHIGFDENLQSDTFGVMQDFPTTPNDDNDLPNVFDIRKIFNQSNERGVDNAHQGIFIDDLIIGFAERGEMVTSASVNGTGFETNPNAFVNDVFFGEYQLELREGTEYVFAGGSYSSERIATFTWNTNDRLQQGHSIIAPAGKDIQNNTLLEISDGVDTIVFRFRDLDQDAVAINPLTQINNDKLAGIYTVNYRSTMTDGDIARALSAAINDTFGQRARNLTESTRTFGVIARVNSPLAGEATSGQIDLSPKSPYSDEVIVGLLGTTNLGALQYRESNNDLFINATNTKLDGVAYNGYMEFHARGQIGDNPLAVDGTDPTKHADVDMYRVDLGLGSTIQIDVESLSLGSPVGSLIRLFYLDGTEVVTAVTGVDASLSYEVTDPLLVGRYFIAISHADNDSYNPNLPADDPANMRVYSMEKIAYGLSVSVDNGSANPFEFVTYDYDGDQNNFRDQGQIIISSNRISHSSEWGVLVDAAPRGLPADGGDNLPHQGSVRVTREINTKRLTTGVTIVNNIIYDSGTGAILFSGDTALTSQAPGAVPVGRIINNTLYGVGGGDVGIQVDNQAGPSIVNNIVANFGVGIDVAVDGVSPVETRISRTAFQGNILDSASGDTGQSPVLLGAADLLFVDAANGNFYLASGSQAIDAAIDSVPDRAEFNSLNSPLGIATSPVIAPARDQSGQLRYDDPTVVSSGGSGVSGFKDIGALDRADTRGPSGTLIDPQDNDAANLDLDQTQDVVQLLTGPLTNISIQLIDSSGLSTQPQGSGIDDTTVTSDSFIVERITETTTTKLKLGVDYRFDYDATNNVIRITPVSGIFEEGVTYKISLKNRYTIDPDTGVALGVNHPDLIRDNAGNSIEPNKFTGNETSFFIRVGGLLDFGDAPDSYGTLFTSDGARHGIREGFFLGDGIDSELDGKPSDGADGDNFDDGIVFEETSSSGTGLIQSGGSSVIYVEATVPLNETNYGFLQAWLDYDGNGVFDDDEMVLNRALNVNATNGANFGLGQKFTLDDIPDDAIAGQTYMRFRYSSTGGLAATGFAEDGEVQDYEVTIEAAPFNPWHNSALPEAVTIGDNVVSSHDLAAILREIQERNYTDSATGKFKPEYDPFDPTTPFVGRNGVVGDVPNRLDVNNDGFVTASDYLAVQEYFVDNQIQLNPESVNDALLSSSSETINPAVENTPLIDSSTSSVEIVTNDAPSYTMTSNPLTASSAAISSNPTSQPTIDLFGLTIQQSKSNVAKFSQSTAATTFYNDIDESFTDEVLLDDSLDAVLLSVANDVDDAWRIDSEGEDDLDNLIAMISQDEE</sequence>
<dbReference type="GO" id="GO:0008237">
    <property type="term" value="F:metallopeptidase activity"/>
    <property type="evidence" value="ECO:0007669"/>
    <property type="project" value="InterPro"/>
</dbReference>
<dbReference type="InterPro" id="IPR006026">
    <property type="entry name" value="Peptidase_Metallo"/>
</dbReference>
<evidence type="ECO:0000313" key="4">
    <source>
        <dbReference type="Proteomes" id="UP000004358"/>
    </source>
</evidence>
<evidence type="ECO:0000256" key="1">
    <source>
        <dbReference type="SAM" id="MobiDB-lite"/>
    </source>
</evidence>
<dbReference type="SMART" id="SM00710">
    <property type="entry name" value="PbH1"/>
    <property type="match status" value="7"/>
</dbReference>
<dbReference type="SMART" id="SM00235">
    <property type="entry name" value="ZnMc"/>
    <property type="match status" value="1"/>
</dbReference>
<comment type="caution">
    <text evidence="3">The sequence shown here is derived from an EMBL/GenBank/DDBJ whole genome shotgun (WGS) entry which is preliminary data.</text>
</comment>
<dbReference type="InterPro" id="IPR045474">
    <property type="entry name" value="GEVED"/>
</dbReference>
<dbReference type="eggNOG" id="COG3209">
    <property type="taxonomic scope" value="Bacteria"/>
</dbReference>
<dbReference type="eggNOG" id="COG1044">
    <property type="taxonomic scope" value="Bacteria"/>
</dbReference>
<accession>A4A1K1</accession>
<dbReference type="Gene3D" id="2.60.120.380">
    <property type="match status" value="4"/>
</dbReference>
<dbReference type="EMBL" id="AANZ01000035">
    <property type="protein sequence ID" value="EAQ77368.1"/>
    <property type="molecule type" value="Genomic_DNA"/>
</dbReference>
<dbReference type="InterPro" id="IPR024079">
    <property type="entry name" value="MetalloPept_cat_dom_sf"/>
</dbReference>
<dbReference type="InterPro" id="IPR018247">
    <property type="entry name" value="EF_Hand_1_Ca_BS"/>
</dbReference>
<feature type="compositionally biased region" description="Basic and acidic residues" evidence="1">
    <location>
        <begin position="2401"/>
        <end position="2411"/>
    </location>
</feature>
<name>A4A1K1_9BACT</name>
<dbReference type="OrthoDB" id="247526at2"/>
<evidence type="ECO:0000259" key="2">
    <source>
        <dbReference type="SMART" id="SM00235"/>
    </source>
</evidence>
<dbReference type="GO" id="GO:0006508">
    <property type="term" value="P:proteolysis"/>
    <property type="evidence" value="ECO:0007669"/>
    <property type="project" value="InterPro"/>
</dbReference>
<gene>
    <name evidence="3" type="ORF">DSM3645_23945</name>
</gene>
<evidence type="ECO:0000313" key="3">
    <source>
        <dbReference type="EMBL" id="EAQ77368.1"/>
    </source>
</evidence>
<dbReference type="GO" id="GO:0008270">
    <property type="term" value="F:zinc ion binding"/>
    <property type="evidence" value="ECO:0007669"/>
    <property type="project" value="InterPro"/>
</dbReference>
<feature type="domain" description="Peptidase metallopeptidase" evidence="2">
    <location>
        <begin position="545"/>
        <end position="713"/>
    </location>
</feature>
<dbReference type="SUPFAM" id="SSF55486">
    <property type="entry name" value="Metalloproteases ('zincins'), catalytic domain"/>
    <property type="match status" value="1"/>
</dbReference>
<dbReference type="Pfam" id="PF04151">
    <property type="entry name" value="PPC"/>
    <property type="match status" value="1"/>
</dbReference>
<dbReference type="InterPro" id="IPR007280">
    <property type="entry name" value="Peptidase_C_arc/bac"/>
</dbReference>